<dbReference type="Proteomes" id="UP000294823">
    <property type="component" value="Unassembled WGS sequence"/>
</dbReference>
<feature type="transmembrane region" description="Helical" evidence="2">
    <location>
        <begin position="104"/>
        <end position="128"/>
    </location>
</feature>
<dbReference type="CDD" id="cd01949">
    <property type="entry name" value="GGDEF"/>
    <property type="match status" value="1"/>
</dbReference>
<evidence type="ECO:0000256" key="2">
    <source>
        <dbReference type="SAM" id="Phobius"/>
    </source>
</evidence>
<name>A0ABY2D699_9GAMM</name>
<dbReference type="SMART" id="SM00052">
    <property type="entry name" value="EAL"/>
    <property type="match status" value="1"/>
</dbReference>
<dbReference type="CDD" id="cd01948">
    <property type="entry name" value="EAL"/>
    <property type="match status" value="1"/>
</dbReference>
<dbReference type="InterPro" id="IPR052155">
    <property type="entry name" value="Biofilm_reg_signaling"/>
</dbReference>
<dbReference type="SUPFAM" id="SSF55073">
    <property type="entry name" value="Nucleotide cyclase"/>
    <property type="match status" value="1"/>
</dbReference>
<gene>
    <name evidence="7" type="ORF">E0702_11225</name>
</gene>
<dbReference type="PANTHER" id="PTHR44757:SF2">
    <property type="entry name" value="BIOFILM ARCHITECTURE MAINTENANCE PROTEIN MBAA"/>
    <property type="match status" value="1"/>
</dbReference>
<dbReference type="InterPro" id="IPR000160">
    <property type="entry name" value="GGDEF_dom"/>
</dbReference>
<feature type="domain" description="GGDEF" evidence="6">
    <location>
        <begin position="672"/>
        <end position="804"/>
    </location>
</feature>
<feature type="transmembrane region" description="Helical" evidence="2">
    <location>
        <begin position="45"/>
        <end position="67"/>
    </location>
</feature>
<keyword evidence="8" id="KW-1185">Reference proteome</keyword>
<keyword evidence="2" id="KW-0472">Membrane</keyword>
<dbReference type="Gene3D" id="3.20.20.450">
    <property type="entry name" value="EAL domain"/>
    <property type="match status" value="1"/>
</dbReference>
<dbReference type="InterPro" id="IPR001610">
    <property type="entry name" value="PAC"/>
</dbReference>
<protein>
    <submittedName>
        <fullName evidence="7">Phosphodiesterase</fullName>
    </submittedName>
</protein>
<dbReference type="InterPro" id="IPR029787">
    <property type="entry name" value="Nucleotide_cyclase"/>
</dbReference>
<evidence type="ECO:0000259" key="5">
    <source>
        <dbReference type="PROSITE" id="PS50883"/>
    </source>
</evidence>
<accession>A0ABY2D699</accession>
<dbReference type="SMART" id="SM00086">
    <property type="entry name" value="PAC"/>
    <property type="match status" value="1"/>
</dbReference>
<feature type="transmembrane region" description="Helical" evidence="2">
    <location>
        <begin position="167"/>
        <end position="187"/>
    </location>
</feature>
<dbReference type="PROSITE" id="PS50112">
    <property type="entry name" value="PAS"/>
    <property type="match status" value="1"/>
</dbReference>
<dbReference type="InterPro" id="IPR000014">
    <property type="entry name" value="PAS"/>
</dbReference>
<evidence type="ECO:0000313" key="8">
    <source>
        <dbReference type="Proteomes" id="UP000294823"/>
    </source>
</evidence>
<feature type="transmembrane region" description="Helical" evidence="2">
    <location>
        <begin position="73"/>
        <end position="97"/>
    </location>
</feature>
<dbReference type="SMART" id="SM00267">
    <property type="entry name" value="GGDEF"/>
    <property type="match status" value="1"/>
</dbReference>
<keyword evidence="2" id="KW-1133">Transmembrane helix</keyword>
<evidence type="ECO:0000259" key="3">
    <source>
        <dbReference type="PROSITE" id="PS50112"/>
    </source>
</evidence>
<dbReference type="NCBIfam" id="TIGR00229">
    <property type="entry name" value="sensory_box"/>
    <property type="match status" value="1"/>
</dbReference>
<feature type="domain" description="PAS" evidence="3">
    <location>
        <begin position="517"/>
        <end position="587"/>
    </location>
</feature>
<feature type="domain" description="PAC" evidence="4">
    <location>
        <begin position="589"/>
        <end position="640"/>
    </location>
</feature>
<dbReference type="InterPro" id="IPR001633">
    <property type="entry name" value="EAL_dom"/>
</dbReference>
<dbReference type="PANTHER" id="PTHR44757">
    <property type="entry name" value="DIGUANYLATE CYCLASE DGCP"/>
    <property type="match status" value="1"/>
</dbReference>
<feature type="transmembrane region" description="Helical" evidence="2">
    <location>
        <begin position="140"/>
        <end position="160"/>
    </location>
</feature>
<dbReference type="CDD" id="cd00130">
    <property type="entry name" value="PAS"/>
    <property type="match status" value="1"/>
</dbReference>
<dbReference type="PROSITE" id="PS50113">
    <property type="entry name" value="PAC"/>
    <property type="match status" value="1"/>
</dbReference>
<dbReference type="InterPro" id="IPR013656">
    <property type="entry name" value="PAS_4"/>
</dbReference>
<dbReference type="Gene3D" id="3.30.70.270">
    <property type="match status" value="1"/>
</dbReference>
<dbReference type="InterPro" id="IPR035919">
    <property type="entry name" value="EAL_sf"/>
</dbReference>
<dbReference type="InterPro" id="IPR035965">
    <property type="entry name" value="PAS-like_dom_sf"/>
</dbReference>
<reference evidence="7 8" key="1">
    <citation type="submission" date="2019-03" db="EMBL/GenBank/DDBJ databases">
        <title>Halomonas marinisediminis sp. nov., a moderately halophilic bacterium isolated from the Bohai Gulf.</title>
        <authorList>
            <person name="Ji X."/>
        </authorList>
    </citation>
    <scope>NUCLEOTIDE SEQUENCE [LARGE SCALE GENOMIC DNA]</scope>
    <source>
        <strain evidence="7 8">204</strain>
    </source>
</reference>
<evidence type="ECO:0000313" key="7">
    <source>
        <dbReference type="EMBL" id="TDB01974.1"/>
    </source>
</evidence>
<dbReference type="Pfam" id="PF00563">
    <property type="entry name" value="EAL"/>
    <property type="match status" value="1"/>
</dbReference>
<dbReference type="EMBL" id="SLTR01000014">
    <property type="protein sequence ID" value="TDB01974.1"/>
    <property type="molecule type" value="Genomic_DNA"/>
</dbReference>
<dbReference type="SUPFAM" id="SSF141868">
    <property type="entry name" value="EAL domain-like"/>
    <property type="match status" value="1"/>
</dbReference>
<feature type="transmembrane region" description="Helical" evidence="2">
    <location>
        <begin position="199"/>
        <end position="222"/>
    </location>
</feature>
<evidence type="ECO:0000256" key="1">
    <source>
        <dbReference type="SAM" id="MobiDB-lite"/>
    </source>
</evidence>
<evidence type="ECO:0000259" key="4">
    <source>
        <dbReference type="PROSITE" id="PS50113"/>
    </source>
</evidence>
<organism evidence="7 8">
    <name type="scientific">Halomonas marinisediminis</name>
    <dbReference type="NCBI Taxonomy" id="2546095"/>
    <lineage>
        <taxon>Bacteria</taxon>
        <taxon>Pseudomonadati</taxon>
        <taxon>Pseudomonadota</taxon>
        <taxon>Gammaproteobacteria</taxon>
        <taxon>Oceanospirillales</taxon>
        <taxon>Halomonadaceae</taxon>
        <taxon>Halomonas</taxon>
    </lineage>
</organism>
<keyword evidence="2" id="KW-0812">Transmembrane</keyword>
<dbReference type="Pfam" id="PF08448">
    <property type="entry name" value="PAS_4"/>
    <property type="match status" value="1"/>
</dbReference>
<sequence>MRRSARVATASSVTDREPTMHARTAAPPREESNLPYRIRDVALDIGLLMIATTFTLLGGTGLVAHLLGVAYPLSGLMVADAALAGLLAGLCLLGWLYPAPRLRLAAALPLVALTLYTLAHNIWAGGAWQGSSWVTGGPRILSVAALLLLLFALCSLVGMTSRWRRRLWVASGALALLAGGLSLVMLLTPTSRTGWAAGFVSAPMLATLYSLLGGIALMGAAWRGPRAMLPVGRLTQVAAVAGVMASCLAWYVLTWNAQSDVHRQAETLLDNVELNAQRVMTAQLELIQRLAWRQGQEPDSESLRAHDVASYFRHAPHLEALALVDPRGRVTDLRARQPVDSEALQQTLELADIRDWLAFAWEAPYSRLAPDAPTRLLIAAPVDTAGRQLVARADLTQLLKRELGVQLQRFRLAIQTTHPMLELRQPGRLPPSDSARPLPHLGIRHVGLPGGARLILDVHLDSYPALLRAGLMPGAFAISGLILSYLLALSLGLVRLVLGRSQELLAARRRLEAQYDLEQRFRSLYLYHPDGVFSLDREGSLLSANAACSEITGRQDKEVLGEHFSVLLSPSDIPRLQALFDSTLAGKPGRVELSLEHRDGELRALDLTTLPIIVEGETQGVFGIAKDITRQREHEAQIAYQATHDLLTGLPNRSLLDERLAAVFHETKQTSQPLLVMQLDLDGFKAVNDGLGHRVGNALLVAVAERLRGLLAPGDTVARLAGDEFCLLLPGRSREAGDHLASRLLSALSRPYYLEGHAVHISASIGIATSEGGIGHAQELLQQADLAVSGAKRQGRNTWQWYRGDGQRITAEEVLLRHDLYTALNNEEFALHYQPIVAADDGRVRGFEALIRWHHPQRGLISPGVFIPLAEQTGQIIPLGRWVLHRACRDAAALLAEAGTTATLAVNISSLQFRRPGFLEDVERALAASGLVPERLELEVTESILLEGVTHASELIRQLGELGVRVALDDFGTGFSSLSYLRDLPIHKVKLDRGFIHDILTNERNAAIVQGVITMAHHMAMVVVAEGIETDAQREEMRRRGCDLLQGFYFARPAPLDDITGHTP</sequence>
<dbReference type="InterPro" id="IPR000700">
    <property type="entry name" value="PAS-assoc_C"/>
</dbReference>
<dbReference type="NCBIfam" id="TIGR00254">
    <property type="entry name" value="GGDEF"/>
    <property type="match status" value="1"/>
</dbReference>
<feature type="domain" description="EAL" evidence="5">
    <location>
        <begin position="813"/>
        <end position="1064"/>
    </location>
</feature>
<dbReference type="Gene3D" id="3.30.450.20">
    <property type="entry name" value="PAS domain"/>
    <property type="match status" value="1"/>
</dbReference>
<feature type="region of interest" description="Disordered" evidence="1">
    <location>
        <begin position="1"/>
        <end position="29"/>
    </location>
</feature>
<dbReference type="Pfam" id="PF00990">
    <property type="entry name" value="GGDEF"/>
    <property type="match status" value="1"/>
</dbReference>
<dbReference type="InterPro" id="IPR043128">
    <property type="entry name" value="Rev_trsase/Diguanyl_cyclase"/>
</dbReference>
<dbReference type="SMART" id="SM00091">
    <property type="entry name" value="PAS"/>
    <property type="match status" value="1"/>
</dbReference>
<dbReference type="SUPFAM" id="SSF55785">
    <property type="entry name" value="PYP-like sensor domain (PAS domain)"/>
    <property type="match status" value="1"/>
</dbReference>
<evidence type="ECO:0000259" key="6">
    <source>
        <dbReference type="PROSITE" id="PS50887"/>
    </source>
</evidence>
<dbReference type="PROSITE" id="PS50887">
    <property type="entry name" value="GGDEF"/>
    <property type="match status" value="1"/>
</dbReference>
<comment type="caution">
    <text evidence="7">The sequence shown here is derived from an EMBL/GenBank/DDBJ whole genome shotgun (WGS) entry which is preliminary data.</text>
</comment>
<dbReference type="PROSITE" id="PS50883">
    <property type="entry name" value="EAL"/>
    <property type="match status" value="1"/>
</dbReference>
<proteinExistence type="predicted"/>
<feature type="transmembrane region" description="Helical" evidence="2">
    <location>
        <begin position="234"/>
        <end position="253"/>
    </location>
</feature>